<dbReference type="STRING" id="351160.RCIX2279"/>
<evidence type="ECO:0000313" key="1">
    <source>
        <dbReference type="EMBL" id="CAJ37388.1"/>
    </source>
</evidence>
<evidence type="ECO:0000313" key="2">
    <source>
        <dbReference type="Proteomes" id="UP000000663"/>
    </source>
</evidence>
<accession>Q0W2K5</accession>
<organism evidence="1 2">
    <name type="scientific">Methanocella arvoryzae (strain DSM 22066 / NBRC 105507 / MRE50)</name>
    <dbReference type="NCBI Taxonomy" id="351160"/>
    <lineage>
        <taxon>Archaea</taxon>
        <taxon>Methanobacteriati</taxon>
        <taxon>Methanobacteriota</taxon>
        <taxon>Stenosarchaea group</taxon>
        <taxon>Methanomicrobia</taxon>
        <taxon>Methanocellales</taxon>
        <taxon>Methanocellaceae</taxon>
        <taxon>Methanocella</taxon>
    </lineage>
</organism>
<keyword evidence="2" id="KW-1185">Reference proteome</keyword>
<sequence length="92" mass="10756">MDMEMPIKAPEKYYIVSVEQYLAMLKAEKVKDCFSGLQYLSTRDSFKDRIIVVRTNVAEQIRSRYNVTRRAFYGANRSIEFTSQTTLDTVDN</sequence>
<dbReference type="OrthoDB" id="145986at2157"/>
<dbReference type="AlphaFoldDB" id="Q0W2K5"/>
<dbReference type="eggNOG" id="arCOG11666">
    <property type="taxonomic scope" value="Archaea"/>
</dbReference>
<dbReference type="Proteomes" id="UP000000663">
    <property type="component" value="Chromosome"/>
</dbReference>
<reference evidence="1 2" key="1">
    <citation type="journal article" date="2006" name="Science">
        <title>Genome of rice cluster I archaea -- the key methane producers in the rice rhizosphere.</title>
        <authorList>
            <person name="Erkel C."/>
            <person name="Kube M."/>
            <person name="Reinhardt R."/>
            <person name="Liesack W."/>
        </authorList>
    </citation>
    <scope>NUCLEOTIDE SEQUENCE [LARGE SCALE GENOMIC DNA]</scope>
    <source>
        <strain evidence="2">DSM 22066 / NBRC 105507 / MRE50</strain>
    </source>
</reference>
<dbReference type="KEGG" id="rci:RCIX2279"/>
<dbReference type="EMBL" id="AM114193">
    <property type="protein sequence ID" value="CAJ37388.1"/>
    <property type="molecule type" value="Genomic_DNA"/>
</dbReference>
<name>Q0W2K5_METAR</name>
<protein>
    <submittedName>
        <fullName evidence="1">Uncharacterized protein</fullName>
    </submittedName>
</protein>
<proteinExistence type="predicted"/>
<gene>
    <name evidence="1" type="ORF">RCIX2279</name>
</gene>